<evidence type="ECO:0000313" key="3">
    <source>
        <dbReference type="EMBL" id="PAV82441.1"/>
    </source>
</evidence>
<dbReference type="InterPro" id="IPR013783">
    <property type="entry name" value="Ig-like_fold"/>
</dbReference>
<feature type="region of interest" description="Disordered" evidence="1">
    <location>
        <begin position="94"/>
        <end position="117"/>
    </location>
</feature>
<accession>A0A2A2L850</accession>
<proteinExistence type="predicted"/>
<evidence type="ECO:0000256" key="1">
    <source>
        <dbReference type="SAM" id="MobiDB-lite"/>
    </source>
</evidence>
<sequence length="130" mass="14222">MIKILILSACIYVVSEAALAQMNVKAGGEMKIEGKEKIWIRTLSGGTEETITSCEEKKENCNKFINNKTKKVNEETKAEVTKDGTLIVKNFQKADEGSYTQPEASKPRITQNKDGTSSAVAGLTIHVSLE</sequence>
<evidence type="ECO:0000256" key="2">
    <source>
        <dbReference type="SAM" id="SignalP"/>
    </source>
</evidence>
<dbReference type="PANTHER" id="PTHR35182:SF1">
    <property type="entry name" value="COLD-SHOCK PROTEIN-RELATED"/>
    <property type="match status" value="1"/>
</dbReference>
<reference evidence="3 4" key="1">
    <citation type="journal article" date="2017" name="Curr. Biol.">
        <title>Genome architecture and evolution of a unichromosomal asexual nematode.</title>
        <authorList>
            <person name="Fradin H."/>
            <person name="Zegar C."/>
            <person name="Gutwein M."/>
            <person name="Lucas J."/>
            <person name="Kovtun M."/>
            <person name="Corcoran D."/>
            <person name="Baugh L.R."/>
            <person name="Kiontke K."/>
            <person name="Gunsalus K."/>
            <person name="Fitch D.H."/>
            <person name="Piano F."/>
        </authorList>
    </citation>
    <scope>NUCLEOTIDE SEQUENCE [LARGE SCALE GENOMIC DNA]</scope>
    <source>
        <strain evidence="3">PF1309</strain>
    </source>
</reference>
<dbReference type="PANTHER" id="PTHR35182">
    <property type="entry name" value="PROTEIN CBG13762"/>
    <property type="match status" value="1"/>
</dbReference>
<keyword evidence="4" id="KW-1185">Reference proteome</keyword>
<keyword evidence="2" id="KW-0732">Signal</keyword>
<feature type="chain" id="PRO_5012516759" evidence="2">
    <location>
        <begin position="18"/>
        <end position="130"/>
    </location>
</feature>
<gene>
    <name evidence="3" type="ORF">WR25_16259</name>
</gene>
<dbReference type="EMBL" id="LIAE01007045">
    <property type="protein sequence ID" value="PAV82441.1"/>
    <property type="molecule type" value="Genomic_DNA"/>
</dbReference>
<dbReference type="AlphaFoldDB" id="A0A2A2L850"/>
<feature type="compositionally biased region" description="Polar residues" evidence="1">
    <location>
        <begin position="98"/>
        <end position="117"/>
    </location>
</feature>
<dbReference type="STRING" id="2018661.A0A2A2L850"/>
<organism evidence="3 4">
    <name type="scientific">Diploscapter pachys</name>
    <dbReference type="NCBI Taxonomy" id="2018661"/>
    <lineage>
        <taxon>Eukaryota</taxon>
        <taxon>Metazoa</taxon>
        <taxon>Ecdysozoa</taxon>
        <taxon>Nematoda</taxon>
        <taxon>Chromadorea</taxon>
        <taxon>Rhabditida</taxon>
        <taxon>Rhabditina</taxon>
        <taxon>Rhabditomorpha</taxon>
        <taxon>Rhabditoidea</taxon>
        <taxon>Rhabditidae</taxon>
        <taxon>Diploscapter</taxon>
    </lineage>
</organism>
<comment type="caution">
    <text evidence="3">The sequence shown here is derived from an EMBL/GenBank/DDBJ whole genome shotgun (WGS) entry which is preliminary data.</text>
</comment>
<protein>
    <submittedName>
        <fullName evidence="3">Uncharacterized protein</fullName>
    </submittedName>
</protein>
<name>A0A2A2L850_9BILA</name>
<evidence type="ECO:0000313" key="4">
    <source>
        <dbReference type="Proteomes" id="UP000218231"/>
    </source>
</evidence>
<dbReference type="Gene3D" id="2.60.40.10">
    <property type="entry name" value="Immunoglobulins"/>
    <property type="match status" value="1"/>
</dbReference>
<feature type="signal peptide" evidence="2">
    <location>
        <begin position="1"/>
        <end position="17"/>
    </location>
</feature>
<dbReference type="Proteomes" id="UP000218231">
    <property type="component" value="Unassembled WGS sequence"/>
</dbReference>
<dbReference type="OrthoDB" id="5869021at2759"/>